<protein>
    <submittedName>
        <fullName evidence="1">Valacyclovir hydrolase</fullName>
    </submittedName>
</protein>
<organism evidence="1 2">
    <name type="scientific">Eumeta variegata</name>
    <name type="common">Bagworm moth</name>
    <name type="synonym">Eumeta japonica</name>
    <dbReference type="NCBI Taxonomy" id="151549"/>
    <lineage>
        <taxon>Eukaryota</taxon>
        <taxon>Metazoa</taxon>
        <taxon>Ecdysozoa</taxon>
        <taxon>Arthropoda</taxon>
        <taxon>Hexapoda</taxon>
        <taxon>Insecta</taxon>
        <taxon>Pterygota</taxon>
        <taxon>Neoptera</taxon>
        <taxon>Endopterygota</taxon>
        <taxon>Lepidoptera</taxon>
        <taxon>Glossata</taxon>
        <taxon>Ditrysia</taxon>
        <taxon>Tineoidea</taxon>
        <taxon>Psychidae</taxon>
        <taxon>Oiketicinae</taxon>
        <taxon>Eumeta</taxon>
    </lineage>
</organism>
<dbReference type="OrthoDB" id="19657at2759"/>
<dbReference type="Gene3D" id="3.40.50.1820">
    <property type="entry name" value="alpha/beta hydrolase"/>
    <property type="match status" value="1"/>
</dbReference>
<evidence type="ECO:0000313" key="1">
    <source>
        <dbReference type="EMBL" id="GBP04417.1"/>
    </source>
</evidence>
<keyword evidence="2" id="KW-1185">Reference proteome</keyword>
<proteinExistence type="predicted"/>
<dbReference type="Proteomes" id="UP000299102">
    <property type="component" value="Unassembled WGS sequence"/>
</dbReference>
<reference evidence="1 2" key="1">
    <citation type="journal article" date="2019" name="Commun. Biol.">
        <title>The bagworm genome reveals a unique fibroin gene that provides high tensile strength.</title>
        <authorList>
            <person name="Kono N."/>
            <person name="Nakamura H."/>
            <person name="Ohtoshi R."/>
            <person name="Tomita M."/>
            <person name="Numata K."/>
            <person name="Arakawa K."/>
        </authorList>
    </citation>
    <scope>NUCLEOTIDE SEQUENCE [LARGE SCALE GENOMIC DNA]</scope>
</reference>
<evidence type="ECO:0000313" key="2">
    <source>
        <dbReference type="Proteomes" id="UP000299102"/>
    </source>
</evidence>
<dbReference type="AlphaFoldDB" id="A0A4C1SSV7"/>
<dbReference type="EMBL" id="BGZK01003766">
    <property type="protein sequence ID" value="GBP04417.1"/>
    <property type="molecule type" value="Genomic_DNA"/>
</dbReference>
<dbReference type="PANTHER" id="PTHR46331:SF2">
    <property type="entry name" value="VALACYCLOVIR HYDROLASE"/>
    <property type="match status" value="1"/>
</dbReference>
<dbReference type="InterPro" id="IPR029058">
    <property type="entry name" value="AB_hydrolase_fold"/>
</dbReference>
<comment type="caution">
    <text evidence="1">The sequence shown here is derived from an EMBL/GenBank/DDBJ whole genome shotgun (WGS) entry which is preliminary data.</text>
</comment>
<dbReference type="SUPFAM" id="SSF53474">
    <property type="entry name" value="alpha/beta-Hydrolases"/>
    <property type="match status" value="1"/>
</dbReference>
<sequence length="136" mass="15482">MLEITKYSILGWSDGGITGMIMAAKFPQEVTKLAIWGANSFILPTELQIYDKIKDIRTWSPKMKQPMIEVYGEDAFSKLWAAWVEGVKNLYHEKKGNICREMLKDIKCPTLILHGEKDPMVEESHVSHLLTNIDGS</sequence>
<name>A0A4C1SSV7_EUMVA</name>
<gene>
    <name evidence="1" type="primary">Bphl</name>
    <name evidence="1" type="ORF">EVAR_97395_1</name>
</gene>
<dbReference type="PANTHER" id="PTHR46331">
    <property type="entry name" value="VALACYCLOVIR HYDROLASE"/>
    <property type="match status" value="1"/>
</dbReference>
<dbReference type="STRING" id="151549.A0A4C1SSV7"/>
<accession>A0A4C1SSV7</accession>
<dbReference type="GO" id="GO:0017171">
    <property type="term" value="F:serine hydrolase activity"/>
    <property type="evidence" value="ECO:0007669"/>
    <property type="project" value="TreeGrafter"/>
</dbReference>
<feature type="non-terminal residue" evidence="1">
    <location>
        <position position="136"/>
    </location>
</feature>
<keyword evidence="1" id="KW-0378">Hydrolase</keyword>